<dbReference type="KEGG" id="kbs:EPA93_02865"/>
<evidence type="ECO:0000256" key="1">
    <source>
        <dbReference type="ARBA" id="ARBA00006484"/>
    </source>
</evidence>
<name>A0A4P6JIT9_KTERU</name>
<dbReference type="AlphaFoldDB" id="A0A4P6JIT9"/>
<dbReference type="RefSeq" id="WP_129885588.1">
    <property type="nucleotide sequence ID" value="NZ_CP035758.1"/>
</dbReference>
<dbReference type="InterPro" id="IPR036291">
    <property type="entry name" value="NAD(P)-bd_dom_sf"/>
</dbReference>
<dbReference type="Gene3D" id="3.40.50.720">
    <property type="entry name" value="NAD(P)-binding Rossmann-like Domain"/>
    <property type="match status" value="1"/>
</dbReference>
<keyword evidence="2" id="KW-0560">Oxidoreductase</keyword>
<dbReference type="PRINTS" id="PR00081">
    <property type="entry name" value="GDHRDH"/>
</dbReference>
<dbReference type="InterPro" id="IPR002347">
    <property type="entry name" value="SDR_fam"/>
</dbReference>
<organism evidence="3 4">
    <name type="scientific">Ktedonosporobacter rubrisoli</name>
    <dbReference type="NCBI Taxonomy" id="2509675"/>
    <lineage>
        <taxon>Bacteria</taxon>
        <taxon>Bacillati</taxon>
        <taxon>Chloroflexota</taxon>
        <taxon>Ktedonobacteria</taxon>
        <taxon>Ktedonobacterales</taxon>
        <taxon>Ktedonosporobacteraceae</taxon>
        <taxon>Ktedonosporobacter</taxon>
    </lineage>
</organism>
<evidence type="ECO:0000313" key="4">
    <source>
        <dbReference type="Proteomes" id="UP000290365"/>
    </source>
</evidence>
<proteinExistence type="inferred from homology"/>
<evidence type="ECO:0000313" key="3">
    <source>
        <dbReference type="EMBL" id="QBD74989.1"/>
    </source>
</evidence>
<dbReference type="Proteomes" id="UP000290365">
    <property type="component" value="Chromosome"/>
</dbReference>
<evidence type="ECO:0000256" key="2">
    <source>
        <dbReference type="ARBA" id="ARBA00023002"/>
    </source>
</evidence>
<gene>
    <name evidence="3" type="ORF">EPA93_02865</name>
</gene>
<reference evidence="3 4" key="1">
    <citation type="submission" date="2019-01" db="EMBL/GenBank/DDBJ databases">
        <title>Ktedonosporobacter rubrisoli SCAWS-G2.</title>
        <authorList>
            <person name="Huang Y."/>
            <person name="Yan B."/>
        </authorList>
    </citation>
    <scope>NUCLEOTIDE SEQUENCE [LARGE SCALE GENOMIC DNA]</scope>
    <source>
        <strain evidence="3 4">SCAWS-G2</strain>
    </source>
</reference>
<dbReference type="Pfam" id="PF13561">
    <property type="entry name" value="adh_short_C2"/>
    <property type="match status" value="1"/>
</dbReference>
<dbReference type="SUPFAM" id="SSF51735">
    <property type="entry name" value="NAD(P)-binding Rossmann-fold domains"/>
    <property type="match status" value="1"/>
</dbReference>
<dbReference type="EMBL" id="CP035758">
    <property type="protein sequence ID" value="QBD74989.1"/>
    <property type="molecule type" value="Genomic_DNA"/>
</dbReference>
<dbReference type="PANTHER" id="PTHR43639:SF1">
    <property type="entry name" value="SHORT-CHAIN DEHYDROGENASE_REDUCTASE FAMILY PROTEIN"/>
    <property type="match status" value="1"/>
</dbReference>
<dbReference type="OrthoDB" id="154414at2"/>
<sequence length="280" mass="28921">MAIGEQANLNLSQPMKDRIALVTGGSRGIGAATATLLGRYGAMVAVNYYRNEAAAQQVVAAIKEAGGQALAVQADVANAEQVESMVQTVSKAFGLIDTLILNAPAAGSPAPDSTTLSAGEYLQAILAPFTGSRWEVLEAFVTGQLQSAYYLSQAIVPGMIKQHKGSIVFVSSTTARQPVAGGGGLTISVAKASVESLIKNMAEELGPHGIRVNAVSAGHIVTDLNAGTPQEVREQMAQATALRRNGRPEDVASPIVYLASDQAAFITGAYLTVDGGKLLL</sequence>
<protein>
    <submittedName>
        <fullName evidence="3">SDR family oxidoreductase</fullName>
    </submittedName>
</protein>
<dbReference type="GO" id="GO:0016491">
    <property type="term" value="F:oxidoreductase activity"/>
    <property type="evidence" value="ECO:0007669"/>
    <property type="project" value="UniProtKB-KW"/>
</dbReference>
<accession>A0A4P6JIT9</accession>
<keyword evidence="4" id="KW-1185">Reference proteome</keyword>
<comment type="similarity">
    <text evidence="1">Belongs to the short-chain dehydrogenases/reductases (SDR) family.</text>
</comment>
<dbReference type="FunFam" id="3.40.50.720:FF:000173">
    <property type="entry name" value="3-oxoacyl-[acyl-carrier protein] reductase"/>
    <property type="match status" value="1"/>
</dbReference>
<dbReference type="PANTHER" id="PTHR43639">
    <property type="entry name" value="OXIDOREDUCTASE, SHORT-CHAIN DEHYDROGENASE/REDUCTASE FAMILY (AFU_ORTHOLOGUE AFUA_5G02870)"/>
    <property type="match status" value="1"/>
</dbReference>